<dbReference type="PROSITE" id="PS50887">
    <property type="entry name" value="GGDEF"/>
    <property type="match status" value="1"/>
</dbReference>
<feature type="transmembrane region" description="Helical" evidence="1">
    <location>
        <begin position="155"/>
        <end position="174"/>
    </location>
</feature>
<dbReference type="Proteomes" id="UP000294963">
    <property type="component" value="Unassembled WGS sequence"/>
</dbReference>
<evidence type="ECO:0000256" key="1">
    <source>
        <dbReference type="SAM" id="Phobius"/>
    </source>
</evidence>
<dbReference type="OrthoDB" id="9812260at2"/>
<dbReference type="Pfam" id="PF17152">
    <property type="entry name" value="CHASE8"/>
    <property type="match status" value="1"/>
</dbReference>
<dbReference type="InterPro" id="IPR043128">
    <property type="entry name" value="Rev_trsase/Diguanyl_cyclase"/>
</dbReference>
<dbReference type="Gene3D" id="3.30.70.270">
    <property type="match status" value="1"/>
</dbReference>
<keyword evidence="1" id="KW-0812">Transmembrane</keyword>
<dbReference type="SMART" id="SM00267">
    <property type="entry name" value="GGDEF"/>
    <property type="match status" value="1"/>
</dbReference>
<dbReference type="AlphaFoldDB" id="A0A4R1XJU5"/>
<accession>A0A4R1XJU5</accession>
<evidence type="ECO:0000313" key="3">
    <source>
        <dbReference type="EMBL" id="TCM63281.1"/>
    </source>
</evidence>
<dbReference type="PANTHER" id="PTHR46663:SF2">
    <property type="entry name" value="GGDEF DOMAIN-CONTAINING PROTEIN"/>
    <property type="match status" value="1"/>
</dbReference>
<proteinExistence type="predicted"/>
<name>A0A4R1XJU5_ACICA</name>
<comment type="caution">
    <text evidence="3">The sequence shown here is derived from an EMBL/GenBank/DDBJ whole genome shotgun (WGS) entry which is preliminary data.</text>
</comment>
<dbReference type="InterPro" id="IPR000160">
    <property type="entry name" value="GGDEF_dom"/>
</dbReference>
<dbReference type="SUPFAM" id="SSF55073">
    <property type="entry name" value="Nucleotide cyclase"/>
    <property type="match status" value="1"/>
</dbReference>
<feature type="transmembrane region" description="Helical" evidence="1">
    <location>
        <begin position="20"/>
        <end position="42"/>
    </location>
</feature>
<reference evidence="3 4" key="1">
    <citation type="submission" date="2019-03" db="EMBL/GenBank/DDBJ databases">
        <title>Genomic analyses of the natural microbiome of Caenorhabditis elegans.</title>
        <authorList>
            <person name="Samuel B."/>
        </authorList>
    </citation>
    <scope>NUCLEOTIDE SEQUENCE [LARGE SCALE GENOMIC DNA]</scope>
    <source>
        <strain evidence="3 4">JUb89</strain>
    </source>
</reference>
<evidence type="ECO:0000313" key="4">
    <source>
        <dbReference type="Proteomes" id="UP000294963"/>
    </source>
</evidence>
<keyword evidence="4" id="KW-1185">Reference proteome</keyword>
<dbReference type="PANTHER" id="PTHR46663">
    <property type="entry name" value="DIGUANYLATE CYCLASE DGCT-RELATED"/>
    <property type="match status" value="1"/>
</dbReference>
<dbReference type="NCBIfam" id="TIGR00254">
    <property type="entry name" value="GGDEF"/>
    <property type="match status" value="1"/>
</dbReference>
<keyword evidence="1" id="KW-0472">Membrane</keyword>
<protein>
    <submittedName>
        <fullName evidence="3">Diguanylate cyclase (GGDEF)-like protein</fullName>
    </submittedName>
</protein>
<dbReference type="Pfam" id="PF00990">
    <property type="entry name" value="GGDEF"/>
    <property type="match status" value="1"/>
</dbReference>
<dbReference type="CDD" id="cd01949">
    <property type="entry name" value="GGDEF"/>
    <property type="match status" value="1"/>
</dbReference>
<dbReference type="InterPro" id="IPR033417">
    <property type="entry name" value="CHASE8"/>
</dbReference>
<dbReference type="InterPro" id="IPR052163">
    <property type="entry name" value="DGC-Regulatory_Protein"/>
</dbReference>
<dbReference type="InterPro" id="IPR029787">
    <property type="entry name" value="Nucleotide_cyclase"/>
</dbReference>
<feature type="domain" description="GGDEF" evidence="2">
    <location>
        <begin position="273"/>
        <end position="405"/>
    </location>
</feature>
<dbReference type="EMBL" id="SLVJ01000021">
    <property type="protein sequence ID" value="TCM63281.1"/>
    <property type="molecule type" value="Genomic_DNA"/>
</dbReference>
<organism evidence="3 4">
    <name type="scientific">Acinetobacter calcoaceticus</name>
    <dbReference type="NCBI Taxonomy" id="471"/>
    <lineage>
        <taxon>Bacteria</taxon>
        <taxon>Pseudomonadati</taxon>
        <taxon>Pseudomonadota</taxon>
        <taxon>Gammaproteobacteria</taxon>
        <taxon>Moraxellales</taxon>
        <taxon>Moraxellaceae</taxon>
        <taxon>Acinetobacter</taxon>
        <taxon>Acinetobacter calcoaceticus/baumannii complex</taxon>
    </lineage>
</organism>
<gene>
    <name evidence="3" type="ORF">EC844_1212</name>
</gene>
<keyword evidence="1" id="KW-1133">Transmembrane helix</keyword>
<evidence type="ECO:0000259" key="2">
    <source>
        <dbReference type="PROSITE" id="PS50887"/>
    </source>
</evidence>
<sequence length="413" mass="48032">MIGQFYKTNSLQNVFKRSQLAIFALTFGICTLIFVVISIYTMETYARQSLRILTDALSERIQPAVVFNDKVTINQILSEYSEQYPIRSIQVLDQLQQEMAKVDITTQYLTPTTSILDYLFFGEPVRVKIKHDQKDYGTIIVFGNSSSMVDFFHKIFIGLSLGFFIVLMALFWFVRSIYQYLMNSIHPMVSTARSIGLEKNYQLRLPHSPIKEFQDLNKVFNELIEIVEHSNHQLQTENDKLAHQARHDELTQLPNRNYFYQTLFKMYDFSHQQHSALMFIDNNHFKAINDKYGHLAGDAVLKEMAKRLKTNLRHDDFIARLGGDEFAILLKNIKKVEHLIAISEHLLNCCKSPLYYEKTEIHFSFSIGIAFFKCSNSPEDLITAADSAMYTAKMLERHWYIAPCKDVYSEDIV</sequence>